<comment type="pathway">
    <text evidence="4">Pyrimidine metabolism; UMP biosynthesis via de novo pathway; (S)-dihydroorotate from bicarbonate: step 3/3.</text>
</comment>
<dbReference type="InterPro" id="IPR005483">
    <property type="entry name" value="CPSase_dom"/>
</dbReference>
<dbReference type="CDD" id="cd01423">
    <property type="entry name" value="MGS_CPS_I_III"/>
    <property type="match status" value="1"/>
</dbReference>
<dbReference type="PROSITE" id="PS00097">
    <property type="entry name" value="CARBAMOYLTRANSFERASE"/>
    <property type="match status" value="1"/>
</dbReference>
<dbReference type="InterPro" id="IPR035686">
    <property type="entry name" value="CPSase_GATase1"/>
</dbReference>
<dbReference type="PANTHER" id="PTHR11405:SF5">
    <property type="entry name" value="CAD PROTEIN"/>
    <property type="match status" value="1"/>
</dbReference>
<dbReference type="GO" id="GO:0004087">
    <property type="term" value="F:carbamoyl-phosphate synthase (ammonia) activity"/>
    <property type="evidence" value="ECO:0007669"/>
    <property type="project" value="UniProtKB-EC"/>
</dbReference>
<sequence>MNSWYTMKATLFLDDGSQFTGQLFGAAKSVVGEIVFQTGMVGYVESLTDPSYAKQFLVLTYPLVGNYGVPDPTKRDAFGLPARFESDRVWPAALIIDRLCADNEHSHWEASRSLSKWLNENGVPGLAGIDVRQLTQKIRETGSMKAKLVIESDEANRFNFVDINEENLVALVSRKEPQIFGNGSIKVIAVDCGMKNNQIRCLVKRGITLKVVPWNYPVHEEKDYDALFISNGPGDPEMCAAVVDSLKKVMASSDKPIFGICLGNQLLARAAGAKTYKLRYGNRGHNQPCGHVESGRCLITSQNHGYAVDTDGLPEGWMPLFTNRNDNTNEGIVHKSKPFFSVQFHPEHTAGPTDCEFLFDVFLDSIRNYKEQKSINISQLISDKLRYTKVYEPGQQKKVLVLGSGGLTIGQAGEFDYSGAQAIKALKEEGVRTVLINPNIATVQTSKGFADHTYFLPITKEYVTDVIKKERPTGILVTFGGQTALNCAVDLYKDGVFEKYDVEVLGTPITAIMNTEDREKFNDLIKGIGEEVAPSKAANTLQGALQAAHELGYPVLVRAAFALGGLGSGFASSDEELTAITTTALNHSNQASLIFVEDQVLIDKSLKGWKEVEYEVVRDGFDNCVTVCNMENIDPLGIHTGESVVVAPSQTLSDLEYNMLRTCAIKVIREIGIIGECNIQYALDPHSLKYYIIEVNARLSRSSALASKATGYPLAYIAAKLALGHRLPELKNNVTGETTACFEPSLDYCVVKCPRWDLGKFSRVSTQIGSSMKSVGEVMGIGRSFEEAFQKALRMVSDSADGFSPFYFHRKAVDEDISKPTDKRMFALARGMYYGDFDVEKAYELSKIDRWFLLRMHNIIDIYQRLEKFDVEKLPACLLLEAKQAGFSDRQISKRVNSTESKVRELRLQMNILPCVKQIDTVAGEWPAQTNYLYLTYNGAHNDVNFDMKNCVIVLGSGVYRIGSSVEFDASCVGCVRELKALGYETIMVNCNPETVSTDYDICDRLYFEEISFETVFEIYQKERPKGLILAFGGQAPNNIALTLSRAQVTIFGTSPDSIDSAEDRYKFSRKLEGLKISQPNWKKSDNIEDAKLFCAEVGYPCLIRPSYVLSGAAMNVAHNEDDLASFLQQATVVAKEHPVVVSKFISDAKEIDIDAVAFEGKVLVMAVSEHIENAGIHSGDATLVTPPQDLNKVTLERITEIAHRIAECFNVNGPFNMQLIAKDNELKVIECNLRVSRSFPFVSKTLDFDFVALATRVMMAVDNPSLRHSLRNHGLLKGRDRVGVKVPQFSFSRLAGADVMLGVEMSSTGEVACFGKDRYEAYLKALLSTGFVVPPAGSSVFLSVGGYHAKAEMLRSVQTLQSLGFNLYGSKGTADYFQSNNIHVKSVEWPFDKGIEDAKTSAGARTLIEFFEEKEFQLVINLPIKGKGAYRVSAFRTHGYMTRRMAIDSGIPLITDIKCAKIFIEALRLVGRHPPVNTQIDCIASRTLKRLPGLIDVHVHVREPGATHKEDWTTCTQAALAGGITQILAMPNTNPPLTNAETFEMVEKLASSKSLVDYALYIGATAENSEEAAKLAHKAAGLKMYLNDTFSALKMDSISDWVKHLKSFPSSRPIVCHAEKETLAAILFMAQLSNRPVHICHVARAEEIELIVDAKKRGLNVTCEVAPHHLFLCSDNLPEGIKEVRPKLGTQSDIDALWKNLDFIDVFATDHAPHTWDEKNGSQEKIPPGFPGIEYMLPLLITAVHQGKLTMRQLIDRLHTNPQRIFGLPTQPDTYIEVEMNKEWTIPKEGGSSKAGWTPFAGRTVRGKVVNVVIRGEVVYSDGVIVAEPGFGRNMRTDFFYAHGKTPETIDAFGNVLRELRETVADKNVVSSTSSDGSPYASPPRPATPIDPIALTGKHLVSVLDLNKSQLSRIFDVADACRQSVERHHSLTHVLHGYVMGAMFYEPSTRTCCSFESAMLRLGGTNIKIDAVSSSVTKGETLEDTVRMMCGYSDILVLRHNEKGAAHKGCKVAKIPLINAGDGAGEHPTQALLDIYTIRCENSTVNGLTIAMVGDLKHGRTVHSLAKLLCVYEGITLHYVSPTEGLGMPEDVCNYVNKHSNFIQKKFTNLAEGIHHVDVVYVTRIQKERFANPEEYEKVKGSYVINAKLLNDAACVEDEENESILVPKRNRPVVMHPLPRVDEISTELDGDERAAYFRQAENGVFVRMAILSLLLGRANHIIDHI</sequence>
<dbReference type="Gene3D" id="3.30.1490.20">
    <property type="entry name" value="ATP-grasp fold, A domain"/>
    <property type="match status" value="1"/>
</dbReference>
<comment type="similarity">
    <text evidence="18">In the C-terminal section; belongs to the aspartate/ornithine carbamoyltransferase superfamily. ATCase family.</text>
</comment>
<dbReference type="InterPro" id="IPR058047">
    <property type="entry name" value="CPSase_preATP-grasp"/>
</dbReference>
<dbReference type="GO" id="GO:0004070">
    <property type="term" value="F:aspartate carbamoyltransferase activity"/>
    <property type="evidence" value="ECO:0007669"/>
    <property type="project" value="UniProtKB-EC"/>
</dbReference>
<accession>A0A2A2JF21</accession>
<comment type="catalytic activity">
    <reaction evidence="22">
        <text>(S)-dihydroorotate + H2O = N-carbamoyl-L-aspartate + H(+)</text>
        <dbReference type="Rhea" id="RHEA:24296"/>
        <dbReference type="ChEBI" id="CHEBI:15377"/>
        <dbReference type="ChEBI" id="CHEBI:15378"/>
        <dbReference type="ChEBI" id="CHEBI:30864"/>
        <dbReference type="ChEBI" id="CHEBI:32814"/>
        <dbReference type="EC" id="3.5.2.3"/>
    </reaction>
</comment>
<comment type="catalytic activity">
    <reaction evidence="24">
        <text>carbamoyl phosphate + L-aspartate = N-carbamoyl-L-aspartate + phosphate + H(+)</text>
        <dbReference type="Rhea" id="RHEA:20013"/>
        <dbReference type="ChEBI" id="CHEBI:15378"/>
        <dbReference type="ChEBI" id="CHEBI:29991"/>
        <dbReference type="ChEBI" id="CHEBI:32814"/>
        <dbReference type="ChEBI" id="CHEBI:43474"/>
        <dbReference type="ChEBI" id="CHEBI:58228"/>
        <dbReference type="EC" id="2.1.3.2"/>
    </reaction>
</comment>
<evidence type="ECO:0000256" key="19">
    <source>
        <dbReference type="ARBA" id="ARBA00043984"/>
    </source>
</evidence>
<comment type="similarity">
    <text evidence="19">In the N-terminal section; belongs to the CarA family.</text>
</comment>
<evidence type="ECO:0000259" key="29">
    <source>
        <dbReference type="PROSITE" id="PS51855"/>
    </source>
</evidence>
<dbReference type="InterPro" id="IPR006274">
    <property type="entry name" value="CarbamoylP_synth_ssu"/>
</dbReference>
<dbReference type="SMART" id="SM00851">
    <property type="entry name" value="MGS"/>
    <property type="match status" value="1"/>
</dbReference>
<dbReference type="FunFam" id="3.20.20.140:FF:000036">
    <property type="entry name" value="Carbamoyl-phosphate synthase large chain"/>
    <property type="match status" value="1"/>
</dbReference>
<keyword evidence="11" id="KW-0378">Hydrolase</keyword>
<evidence type="ECO:0000256" key="9">
    <source>
        <dbReference type="ARBA" id="ARBA00022737"/>
    </source>
</evidence>
<dbReference type="SMART" id="SM01096">
    <property type="entry name" value="CPSase_L_D3"/>
    <property type="match status" value="1"/>
</dbReference>
<dbReference type="Pfam" id="PF02729">
    <property type="entry name" value="OTCace_N"/>
    <property type="match status" value="1"/>
</dbReference>
<dbReference type="PANTHER" id="PTHR11405">
    <property type="entry name" value="CARBAMOYLTRANSFERASE FAMILY MEMBER"/>
    <property type="match status" value="1"/>
</dbReference>
<dbReference type="Gene3D" id="3.40.50.1380">
    <property type="entry name" value="Methylglyoxal synthase-like domain"/>
    <property type="match status" value="1"/>
</dbReference>
<reference evidence="30 31" key="1">
    <citation type="journal article" date="2017" name="Curr. Biol.">
        <title>Genome architecture and evolution of a unichromosomal asexual nematode.</title>
        <authorList>
            <person name="Fradin H."/>
            <person name="Zegar C."/>
            <person name="Gutwein M."/>
            <person name="Lucas J."/>
            <person name="Kovtun M."/>
            <person name="Corcoran D."/>
            <person name="Baugh L.R."/>
            <person name="Kiontke K."/>
            <person name="Gunsalus K."/>
            <person name="Fitch D.H."/>
            <person name="Piano F."/>
        </authorList>
    </citation>
    <scope>NUCLEOTIDE SEQUENCE [LARGE SCALE GENOMIC DNA]</scope>
    <source>
        <strain evidence="30">PF1309</strain>
    </source>
</reference>
<organism evidence="30 31">
    <name type="scientific">Diploscapter pachys</name>
    <dbReference type="NCBI Taxonomy" id="2018661"/>
    <lineage>
        <taxon>Eukaryota</taxon>
        <taxon>Metazoa</taxon>
        <taxon>Ecdysozoa</taxon>
        <taxon>Nematoda</taxon>
        <taxon>Chromadorea</taxon>
        <taxon>Rhabditida</taxon>
        <taxon>Rhabditina</taxon>
        <taxon>Rhabditomorpha</taxon>
        <taxon>Rhabditoidea</taxon>
        <taxon>Rhabditidae</taxon>
        <taxon>Diploscapter</taxon>
    </lineage>
</organism>
<evidence type="ECO:0000256" key="11">
    <source>
        <dbReference type="ARBA" id="ARBA00022801"/>
    </source>
</evidence>
<dbReference type="Gene3D" id="3.20.20.140">
    <property type="entry name" value="Metal-dependent hydrolases"/>
    <property type="match status" value="1"/>
</dbReference>
<dbReference type="InterPro" id="IPR036897">
    <property type="entry name" value="CarbamoylP_synth_lsu_oligo_sf"/>
</dbReference>
<dbReference type="InterPro" id="IPR006132">
    <property type="entry name" value="Asp/Orn_carbamoyltranf_P-bd"/>
</dbReference>
<dbReference type="FunFam" id="1.10.1030.10:FF:000001">
    <property type="entry name" value="Carbamoyl-phosphate synthase large chain"/>
    <property type="match status" value="1"/>
</dbReference>
<dbReference type="PRINTS" id="PR00100">
    <property type="entry name" value="AOTCASE"/>
</dbReference>
<name>A0A2A2JF21_9BILA</name>
<dbReference type="NCBIfam" id="TIGR00670">
    <property type="entry name" value="asp_carb_tr"/>
    <property type="match status" value="1"/>
</dbReference>
<evidence type="ECO:0000256" key="13">
    <source>
        <dbReference type="ARBA" id="ARBA00022840"/>
    </source>
</evidence>
<dbReference type="Gene3D" id="3.30.470.20">
    <property type="entry name" value="ATP-grasp fold, B domain"/>
    <property type="match status" value="2"/>
</dbReference>
<comment type="caution">
    <text evidence="30">The sequence shown here is derived from an EMBL/GenBank/DDBJ whole genome shotgun (WGS) entry which is preliminary data.</text>
</comment>
<dbReference type="FunFam" id="3.40.50.1380:FF:000005">
    <property type="entry name" value="CAD protein-like isoform X1"/>
    <property type="match status" value="1"/>
</dbReference>
<dbReference type="InterPro" id="IPR036901">
    <property type="entry name" value="Asp/Orn_carbamoylTrfase_sf"/>
</dbReference>
<dbReference type="PROSITE" id="PS50975">
    <property type="entry name" value="ATP_GRASP"/>
    <property type="match status" value="2"/>
</dbReference>
<dbReference type="InterPro" id="IPR036914">
    <property type="entry name" value="MGS-like_dom_sf"/>
</dbReference>
<dbReference type="Proteomes" id="UP000218231">
    <property type="component" value="Unassembled WGS sequence"/>
</dbReference>
<dbReference type="InterPro" id="IPR005480">
    <property type="entry name" value="CPSase_lsu_oligo"/>
</dbReference>
<dbReference type="GO" id="GO:0005524">
    <property type="term" value="F:ATP binding"/>
    <property type="evidence" value="ECO:0007669"/>
    <property type="project" value="UniProtKB-UniRule"/>
</dbReference>
<evidence type="ECO:0000256" key="22">
    <source>
        <dbReference type="ARBA" id="ARBA00048492"/>
    </source>
</evidence>
<dbReference type="InterPro" id="IPR006130">
    <property type="entry name" value="Asp/Orn_carbamoylTrfase"/>
</dbReference>
<dbReference type="GO" id="GO:0006526">
    <property type="term" value="P:L-arginine biosynthetic process"/>
    <property type="evidence" value="ECO:0007669"/>
    <property type="project" value="TreeGrafter"/>
</dbReference>
<evidence type="ECO:0000256" key="25">
    <source>
        <dbReference type="ARBA" id="ARBA00049534"/>
    </source>
</evidence>
<proteinExistence type="inferred from homology"/>
<dbReference type="GO" id="GO:0004088">
    <property type="term" value="F:carbamoyl-phosphate synthase (glutamine-hydrolyzing) activity"/>
    <property type="evidence" value="ECO:0007669"/>
    <property type="project" value="UniProtKB-EC"/>
</dbReference>
<evidence type="ECO:0000256" key="2">
    <source>
        <dbReference type="ARBA" id="ARBA00004812"/>
    </source>
</evidence>
<dbReference type="InterPro" id="IPR011607">
    <property type="entry name" value="MGS-like_dom"/>
</dbReference>
<dbReference type="GO" id="GO:0006207">
    <property type="term" value="P:'de novo' pyrimidine nucleobase biosynthetic process"/>
    <property type="evidence" value="ECO:0007669"/>
    <property type="project" value="InterPro"/>
</dbReference>
<dbReference type="GO" id="GO:0004359">
    <property type="term" value="F:glutaminase activity"/>
    <property type="evidence" value="ECO:0007669"/>
    <property type="project" value="UniProtKB-EC"/>
</dbReference>
<dbReference type="FunFam" id="3.40.50.20:FF:000001">
    <property type="entry name" value="Carbamoyl-phosphate synthase large chain"/>
    <property type="match status" value="1"/>
</dbReference>
<dbReference type="UniPathway" id="UPA00070">
    <property type="reaction ID" value="UER00115"/>
</dbReference>
<dbReference type="Gene3D" id="3.40.50.20">
    <property type="match status" value="2"/>
</dbReference>
<comment type="similarity">
    <text evidence="20">In the 2nd section; belongs to the CarB family.</text>
</comment>
<keyword evidence="31" id="KW-1185">Reference proteome</keyword>
<dbReference type="FunFam" id="3.40.50.20:FF:000002">
    <property type="entry name" value="Carbamoyl-phosphate synthase large chain"/>
    <property type="match status" value="1"/>
</dbReference>
<dbReference type="PROSITE" id="PS00482">
    <property type="entry name" value="DIHYDROOROTASE_1"/>
    <property type="match status" value="1"/>
</dbReference>
<dbReference type="SUPFAM" id="SSF53671">
    <property type="entry name" value="Aspartate/ornithine carbamoyltransferase"/>
    <property type="match status" value="1"/>
</dbReference>
<dbReference type="EMBL" id="LIAE01010479">
    <property type="protein sequence ID" value="PAV60211.1"/>
    <property type="molecule type" value="Genomic_DNA"/>
</dbReference>
<dbReference type="InterPro" id="IPR011059">
    <property type="entry name" value="Metal-dep_hydrolase_composite"/>
</dbReference>
<dbReference type="PROSITE" id="PS00866">
    <property type="entry name" value="CPSASE_1"/>
    <property type="match status" value="2"/>
</dbReference>
<feature type="domain" description="ATP-grasp" evidence="28">
    <location>
        <begin position="1069"/>
        <end position="1260"/>
    </location>
</feature>
<dbReference type="InterPro" id="IPR011761">
    <property type="entry name" value="ATP-grasp"/>
</dbReference>
<dbReference type="Pfam" id="PF02786">
    <property type="entry name" value="CPSase_L_D2"/>
    <property type="match status" value="2"/>
</dbReference>
<dbReference type="SUPFAM" id="SSF48108">
    <property type="entry name" value="Carbamoyl phosphate synthetase, large subunit connection domain"/>
    <property type="match status" value="1"/>
</dbReference>
<evidence type="ECO:0000256" key="27">
    <source>
        <dbReference type="SAM" id="MobiDB-lite"/>
    </source>
</evidence>
<dbReference type="Gene3D" id="1.10.1030.10">
    <property type="entry name" value="Carbamoyl-phosphate synthetase, large subunit oligomerisation domain"/>
    <property type="match status" value="1"/>
</dbReference>
<dbReference type="OrthoDB" id="434at2759"/>
<dbReference type="FunFam" id="3.30.470.20:FF:000001">
    <property type="entry name" value="Carbamoyl-phosphate synthase large chain"/>
    <property type="match status" value="1"/>
</dbReference>
<evidence type="ECO:0000256" key="23">
    <source>
        <dbReference type="ARBA" id="ARBA00048816"/>
    </source>
</evidence>
<dbReference type="PROSITE" id="PS51273">
    <property type="entry name" value="GATASE_TYPE_1"/>
    <property type="match status" value="1"/>
</dbReference>
<feature type="region of interest" description="Disordered" evidence="27">
    <location>
        <begin position="1869"/>
        <end position="1889"/>
    </location>
</feature>
<dbReference type="InterPro" id="IPR024403">
    <property type="entry name" value="DHOase_cat"/>
</dbReference>
<dbReference type="GO" id="GO:0046872">
    <property type="term" value="F:metal ion binding"/>
    <property type="evidence" value="ECO:0007669"/>
    <property type="project" value="UniProtKB-KW"/>
</dbReference>
<dbReference type="PROSITE" id="PS00483">
    <property type="entry name" value="DIHYDROOROTASE_2"/>
    <property type="match status" value="1"/>
</dbReference>
<dbReference type="SUPFAM" id="SSF51556">
    <property type="entry name" value="Metallo-dependent hydrolases"/>
    <property type="match status" value="1"/>
</dbReference>
<dbReference type="Gene3D" id="3.40.50.1370">
    <property type="entry name" value="Aspartate/ornithine carbamoyltransferase"/>
    <property type="match status" value="2"/>
</dbReference>
<dbReference type="PRINTS" id="PR00101">
    <property type="entry name" value="ATCASE"/>
</dbReference>
<dbReference type="GO" id="GO:0005951">
    <property type="term" value="C:carbamoyl-phosphate synthase complex"/>
    <property type="evidence" value="ECO:0007669"/>
    <property type="project" value="TreeGrafter"/>
</dbReference>
<dbReference type="Pfam" id="PF02142">
    <property type="entry name" value="MGS"/>
    <property type="match status" value="1"/>
</dbReference>
<evidence type="ECO:0000256" key="4">
    <source>
        <dbReference type="ARBA" id="ARBA00004880"/>
    </source>
</evidence>
<dbReference type="SUPFAM" id="SSF52317">
    <property type="entry name" value="Class I glutamine amidotransferase-like"/>
    <property type="match status" value="1"/>
</dbReference>
<dbReference type="InterPro" id="IPR005479">
    <property type="entry name" value="CPAse_ATP-bd"/>
</dbReference>
<comment type="subunit">
    <text evidence="5">Homohexamer.</text>
</comment>
<evidence type="ECO:0000256" key="20">
    <source>
        <dbReference type="ARBA" id="ARBA00043998"/>
    </source>
</evidence>
<dbReference type="InterPro" id="IPR013815">
    <property type="entry name" value="ATP_grasp_subdomain_1"/>
</dbReference>
<dbReference type="Pfam" id="PF00185">
    <property type="entry name" value="OTCace"/>
    <property type="match status" value="1"/>
</dbReference>
<dbReference type="InterPro" id="IPR002082">
    <property type="entry name" value="Asp_carbamoyltransf"/>
</dbReference>
<feature type="domain" description="ATP-grasp" evidence="28">
    <location>
        <begin position="522"/>
        <end position="723"/>
    </location>
</feature>
<comment type="catalytic activity">
    <reaction evidence="21">
        <text>hydrogencarbonate + NH4(+) + 2 ATP = carbamoyl phosphate + 2 ADP + phosphate + 2 H(+)</text>
        <dbReference type="Rhea" id="RHEA:18029"/>
        <dbReference type="ChEBI" id="CHEBI:15378"/>
        <dbReference type="ChEBI" id="CHEBI:17544"/>
        <dbReference type="ChEBI" id="CHEBI:28938"/>
        <dbReference type="ChEBI" id="CHEBI:30616"/>
        <dbReference type="ChEBI" id="CHEBI:43474"/>
        <dbReference type="ChEBI" id="CHEBI:58228"/>
        <dbReference type="ChEBI" id="CHEBI:456216"/>
        <dbReference type="EC" id="6.3.4.16"/>
    </reaction>
</comment>
<dbReference type="FunFam" id="3.40.50.880:FF:000006">
    <property type="entry name" value="Carbamoyl-phosphate synthase 1, mitochondrial"/>
    <property type="match status" value="1"/>
</dbReference>
<dbReference type="Pfam" id="PF12890">
    <property type="entry name" value="DHOase"/>
    <property type="match status" value="1"/>
</dbReference>
<keyword evidence="14" id="KW-0315">Glutamine amidotransferase</keyword>
<dbReference type="InterPro" id="IPR032466">
    <property type="entry name" value="Metal_Hydrolase"/>
</dbReference>
<dbReference type="Pfam" id="PF25596">
    <property type="entry name" value="CPSase_L_D1"/>
    <property type="match status" value="2"/>
</dbReference>
<evidence type="ECO:0000256" key="7">
    <source>
        <dbReference type="ARBA" id="ARBA00022679"/>
    </source>
</evidence>
<comment type="catalytic activity">
    <reaction evidence="25">
        <text>L-glutamine + H2O = L-glutamate + NH4(+)</text>
        <dbReference type="Rhea" id="RHEA:15889"/>
        <dbReference type="ChEBI" id="CHEBI:15377"/>
        <dbReference type="ChEBI" id="CHEBI:28938"/>
        <dbReference type="ChEBI" id="CHEBI:29985"/>
        <dbReference type="ChEBI" id="CHEBI:58359"/>
        <dbReference type="EC" id="3.5.1.2"/>
    </reaction>
</comment>
<gene>
    <name evidence="30" type="ORF">WR25_21462</name>
</gene>
<evidence type="ECO:0000256" key="1">
    <source>
        <dbReference type="ARBA" id="ARBA00001947"/>
    </source>
</evidence>
<dbReference type="STRING" id="2018661.A0A2A2JF21"/>
<dbReference type="NCBIfam" id="NF009455">
    <property type="entry name" value="PRK12815.1"/>
    <property type="match status" value="1"/>
</dbReference>
<evidence type="ECO:0000256" key="3">
    <source>
        <dbReference type="ARBA" id="ARBA00004852"/>
    </source>
</evidence>
<dbReference type="PRINTS" id="PR00099">
    <property type="entry name" value="CPSGATASE"/>
</dbReference>
<dbReference type="NCBIfam" id="NF003671">
    <property type="entry name" value="PRK05294.1"/>
    <property type="match status" value="1"/>
</dbReference>
<keyword evidence="16" id="KW-0511">Multifunctional enzyme</keyword>
<dbReference type="CDD" id="cd01744">
    <property type="entry name" value="GATase1_CPSase"/>
    <property type="match status" value="1"/>
</dbReference>
<keyword evidence="12" id="KW-0862">Zinc</keyword>
<dbReference type="GO" id="GO:0016597">
    <property type="term" value="F:amino acid binding"/>
    <property type="evidence" value="ECO:0007669"/>
    <property type="project" value="InterPro"/>
</dbReference>
<evidence type="ECO:0000313" key="31">
    <source>
        <dbReference type="Proteomes" id="UP000218231"/>
    </source>
</evidence>
<dbReference type="InterPro" id="IPR002474">
    <property type="entry name" value="CarbamoylP_synth_ssu_N"/>
</dbReference>
<dbReference type="HAMAP" id="MF_00001">
    <property type="entry name" value="Asp_carb_tr"/>
    <property type="match status" value="1"/>
</dbReference>
<dbReference type="InterPro" id="IPR006131">
    <property type="entry name" value="Asp_carbamoyltransf_Asp/Orn-bd"/>
</dbReference>
<evidence type="ECO:0000256" key="24">
    <source>
        <dbReference type="ARBA" id="ARBA00048859"/>
    </source>
</evidence>
<evidence type="ECO:0000256" key="12">
    <source>
        <dbReference type="ARBA" id="ARBA00022833"/>
    </source>
</evidence>
<dbReference type="InterPro" id="IPR002195">
    <property type="entry name" value="Dihydroorotase_CS"/>
</dbReference>
<evidence type="ECO:0000256" key="15">
    <source>
        <dbReference type="ARBA" id="ARBA00022975"/>
    </source>
</evidence>
<dbReference type="NCBIfam" id="TIGR01369">
    <property type="entry name" value="CPSaseII_lrg"/>
    <property type="match status" value="1"/>
</dbReference>
<dbReference type="CDD" id="cd01316">
    <property type="entry name" value="CAD_DHOase"/>
    <property type="match status" value="1"/>
</dbReference>
<dbReference type="InterPro" id="IPR036480">
    <property type="entry name" value="CarbP_synth_ssu_N_sf"/>
</dbReference>
<comment type="cofactor">
    <cofactor evidence="1">
        <name>Zn(2+)</name>
        <dbReference type="ChEBI" id="CHEBI:29105"/>
    </cofactor>
</comment>
<comment type="pathway">
    <text evidence="2">Pyrimidine metabolism; UMP biosynthesis via de novo pathway; (S)-dihydroorotate from bicarbonate: step 1/3.</text>
</comment>
<dbReference type="FunFam" id="3.40.50.1370:FF:000002">
    <property type="entry name" value="Aspartate carbamoyltransferase 2"/>
    <property type="match status" value="1"/>
</dbReference>
<evidence type="ECO:0000313" key="30">
    <source>
        <dbReference type="EMBL" id="PAV60211.1"/>
    </source>
</evidence>
<dbReference type="FunFam" id="3.30.470.20:FF:000004">
    <property type="entry name" value="Carbamoyl-phosphate synthase (glutamine-hydrolyzing)"/>
    <property type="match status" value="1"/>
</dbReference>
<dbReference type="PROSITE" id="PS51855">
    <property type="entry name" value="MGS"/>
    <property type="match status" value="1"/>
</dbReference>
<dbReference type="NCBIfam" id="NF009475">
    <property type="entry name" value="PRK12838.1"/>
    <property type="match status" value="1"/>
</dbReference>
<dbReference type="SUPFAM" id="SSF52021">
    <property type="entry name" value="Carbamoyl phosphate synthetase, small subunit N-terminal domain"/>
    <property type="match status" value="1"/>
</dbReference>
<dbReference type="SUPFAM" id="SSF52335">
    <property type="entry name" value="Methylglyoxal synthase-like"/>
    <property type="match status" value="1"/>
</dbReference>
<dbReference type="InterPro" id="IPR029062">
    <property type="entry name" value="Class_I_gatase-like"/>
</dbReference>
<evidence type="ECO:0000256" key="21">
    <source>
        <dbReference type="ARBA" id="ARBA00047359"/>
    </source>
</evidence>
<evidence type="ECO:0000256" key="16">
    <source>
        <dbReference type="ARBA" id="ARBA00023268"/>
    </source>
</evidence>
<dbReference type="NCBIfam" id="TIGR01368">
    <property type="entry name" value="CPSaseIIsmall"/>
    <property type="match status" value="1"/>
</dbReference>
<keyword evidence="9" id="KW-0677">Repeat</keyword>
<evidence type="ECO:0000256" key="5">
    <source>
        <dbReference type="ARBA" id="ARBA00011643"/>
    </source>
</evidence>
<dbReference type="SUPFAM" id="SSF51338">
    <property type="entry name" value="Composite domain of metallo-dependent hydrolases"/>
    <property type="match status" value="1"/>
</dbReference>
<feature type="domain" description="MGS-like" evidence="29">
    <location>
        <begin position="1332"/>
        <end position="1490"/>
    </location>
</feature>
<keyword evidence="13 26" id="KW-0067">ATP-binding</keyword>
<dbReference type="PRINTS" id="PR00098">
    <property type="entry name" value="CPSASE"/>
</dbReference>
<comment type="pathway">
    <text evidence="3">Pyrimidine metabolism; UMP biosynthesis via de novo pathway; (S)-dihydroorotate from bicarbonate: step 2/3.</text>
</comment>
<evidence type="ECO:0000256" key="17">
    <source>
        <dbReference type="ARBA" id="ARBA00043968"/>
    </source>
</evidence>
<dbReference type="SUPFAM" id="SSF52440">
    <property type="entry name" value="PreATP-grasp domain"/>
    <property type="match status" value="2"/>
</dbReference>
<dbReference type="PROSITE" id="PS00867">
    <property type="entry name" value="CPSASE_2"/>
    <property type="match status" value="2"/>
</dbReference>
<keyword evidence="10 26" id="KW-0547">Nucleotide-binding</keyword>
<comment type="catalytic activity">
    <reaction evidence="23">
        <text>hydrogencarbonate + L-glutamine + 2 ATP + H2O = carbamoyl phosphate + L-glutamate + 2 ADP + phosphate + 2 H(+)</text>
        <dbReference type="Rhea" id="RHEA:18633"/>
        <dbReference type="ChEBI" id="CHEBI:15377"/>
        <dbReference type="ChEBI" id="CHEBI:15378"/>
        <dbReference type="ChEBI" id="CHEBI:17544"/>
        <dbReference type="ChEBI" id="CHEBI:29985"/>
        <dbReference type="ChEBI" id="CHEBI:30616"/>
        <dbReference type="ChEBI" id="CHEBI:43474"/>
        <dbReference type="ChEBI" id="CHEBI:58228"/>
        <dbReference type="ChEBI" id="CHEBI:58359"/>
        <dbReference type="ChEBI" id="CHEBI:456216"/>
        <dbReference type="EC" id="6.3.5.5"/>
    </reaction>
</comment>
<dbReference type="FunFam" id="3.30.1490.20:FF:000001">
    <property type="entry name" value="Carbamoyl-phosphate synthase large chain"/>
    <property type="match status" value="1"/>
</dbReference>
<dbReference type="InterPro" id="IPR006275">
    <property type="entry name" value="CPSase_lsu"/>
</dbReference>
<evidence type="ECO:0000256" key="26">
    <source>
        <dbReference type="PROSITE-ProRule" id="PRU00409"/>
    </source>
</evidence>
<dbReference type="Pfam" id="PF00117">
    <property type="entry name" value="GATase"/>
    <property type="match status" value="1"/>
</dbReference>
<dbReference type="SMART" id="SM01097">
    <property type="entry name" value="CPSase_sm_chain"/>
    <property type="match status" value="1"/>
</dbReference>
<evidence type="ECO:0000259" key="28">
    <source>
        <dbReference type="PROSITE" id="PS50975"/>
    </source>
</evidence>
<dbReference type="InterPro" id="IPR017926">
    <property type="entry name" value="GATASE"/>
</dbReference>
<evidence type="ECO:0000256" key="8">
    <source>
        <dbReference type="ARBA" id="ARBA00022723"/>
    </source>
</evidence>
<dbReference type="NCBIfam" id="NF002032">
    <property type="entry name" value="PRK00856.1"/>
    <property type="match status" value="1"/>
</dbReference>
<evidence type="ECO:0000256" key="6">
    <source>
        <dbReference type="ARBA" id="ARBA00022598"/>
    </source>
</evidence>
<protein>
    <submittedName>
        <fullName evidence="30">Uncharacterized protein</fullName>
    </submittedName>
</protein>
<dbReference type="FunFam" id="3.50.30.20:FF:000002">
    <property type="entry name" value="Carbamoyl-phosphate synthase 1, mitochondrial"/>
    <property type="match status" value="1"/>
</dbReference>
<dbReference type="GO" id="GO:0006541">
    <property type="term" value="P:glutamine metabolic process"/>
    <property type="evidence" value="ECO:0007669"/>
    <property type="project" value="InterPro"/>
</dbReference>
<evidence type="ECO:0000256" key="18">
    <source>
        <dbReference type="ARBA" id="ARBA00043979"/>
    </source>
</evidence>
<dbReference type="HAMAP" id="MF_01209">
    <property type="entry name" value="CPSase_S_chain"/>
    <property type="match status" value="1"/>
</dbReference>
<dbReference type="Gene3D" id="3.50.30.20">
    <property type="entry name" value="Carbamoyl-phosphate synthase small subunit, N-terminal domain"/>
    <property type="match status" value="1"/>
</dbReference>
<dbReference type="SUPFAM" id="SSF56059">
    <property type="entry name" value="Glutathione synthetase ATP-binding domain-like"/>
    <property type="match status" value="2"/>
</dbReference>
<keyword evidence="15" id="KW-0665">Pyrimidine biosynthesis</keyword>
<comment type="similarity">
    <text evidence="17">In the 3rd section; belongs to the metallo-dependent hydrolases superfamily. DHOase family. CAD subfamily.</text>
</comment>
<keyword evidence="6" id="KW-0436">Ligase</keyword>
<dbReference type="InterPro" id="IPR016185">
    <property type="entry name" value="PreATP-grasp_dom_sf"/>
</dbReference>
<dbReference type="Pfam" id="PF00988">
    <property type="entry name" value="CPSase_sm_chain"/>
    <property type="match status" value="1"/>
</dbReference>
<dbReference type="Pfam" id="PF02787">
    <property type="entry name" value="CPSase_L_D3"/>
    <property type="match status" value="1"/>
</dbReference>
<dbReference type="Gene3D" id="3.40.50.880">
    <property type="match status" value="1"/>
</dbReference>
<keyword evidence="7" id="KW-0808">Transferase</keyword>
<evidence type="ECO:0000256" key="10">
    <source>
        <dbReference type="ARBA" id="ARBA00022741"/>
    </source>
</evidence>
<dbReference type="GO" id="GO:0004151">
    <property type="term" value="F:dihydroorotase activity"/>
    <property type="evidence" value="ECO:0007669"/>
    <property type="project" value="UniProtKB-EC"/>
</dbReference>
<evidence type="ECO:0000256" key="14">
    <source>
        <dbReference type="ARBA" id="ARBA00022962"/>
    </source>
</evidence>
<keyword evidence="8" id="KW-0479">Metal-binding</keyword>
<dbReference type="GO" id="GO:0044205">
    <property type="term" value="P:'de novo' UMP biosynthetic process"/>
    <property type="evidence" value="ECO:0007669"/>
    <property type="project" value="UniProtKB-UniPathway"/>
</dbReference>